<keyword evidence="1" id="KW-0472">Membrane</keyword>
<sequence>MKTFSGLSFYDSLNKLTVGVLLLLLIVGEEMESGIVFYIVAFMVGCVYQAIIRQLTKSWLSLNEEEIKEAFTKENPNLALPESIKRTYLATYYEMGKLGWLMNIPILEALENFMRNMFLIILLYLIAFLGDCNTVLFLFPNGNKCGIAFFLVFLMIAAMWLRCYYQKEIYRLVWEAYSFLLEEDYKDIRSLLKKKDKSARLKIKIRKGIMNFCEKYYR</sequence>
<reference evidence="2 3" key="1">
    <citation type="submission" date="2018-02" db="EMBL/GenBank/DDBJ databases">
        <authorList>
            <person name="Holder M.E."/>
            <person name="Ajami N.J."/>
            <person name="Petrosino J.F."/>
        </authorList>
    </citation>
    <scope>NUCLEOTIDE SEQUENCE [LARGE SCALE GENOMIC DNA]</scope>
    <source>
        <strain evidence="2 3">ATCC 33285</strain>
    </source>
</reference>
<evidence type="ECO:0000256" key="1">
    <source>
        <dbReference type="SAM" id="Phobius"/>
    </source>
</evidence>
<feature type="transmembrane region" description="Helical" evidence="1">
    <location>
        <begin position="146"/>
        <end position="165"/>
    </location>
</feature>
<proteinExistence type="predicted"/>
<dbReference type="RefSeq" id="WP_106040616.1">
    <property type="nucleotide sequence ID" value="NZ_CP027231.1"/>
</dbReference>
<feature type="transmembrane region" description="Helical" evidence="1">
    <location>
        <begin position="117"/>
        <end position="140"/>
    </location>
</feature>
<keyword evidence="3" id="KW-1185">Reference proteome</keyword>
<dbReference type="EMBL" id="CP027231">
    <property type="protein sequence ID" value="AVM52285.1"/>
    <property type="molecule type" value="Genomic_DNA"/>
</dbReference>
<protein>
    <submittedName>
        <fullName evidence="2">Uncharacterized protein</fullName>
    </submittedName>
</protein>
<name>A0ABN5IHN5_9BACE</name>
<keyword evidence="1" id="KW-1133">Transmembrane helix</keyword>
<keyword evidence="1" id="KW-0812">Transmembrane</keyword>
<evidence type="ECO:0000313" key="2">
    <source>
        <dbReference type="EMBL" id="AVM52285.1"/>
    </source>
</evidence>
<dbReference type="Proteomes" id="UP000238304">
    <property type="component" value="Chromosome"/>
</dbReference>
<gene>
    <name evidence="2" type="ORF">C4H11_04390</name>
</gene>
<organism evidence="2 3">
    <name type="scientific">Bacteroides zoogleoformans</name>
    <dbReference type="NCBI Taxonomy" id="28119"/>
    <lineage>
        <taxon>Bacteria</taxon>
        <taxon>Pseudomonadati</taxon>
        <taxon>Bacteroidota</taxon>
        <taxon>Bacteroidia</taxon>
        <taxon>Bacteroidales</taxon>
        <taxon>Bacteroidaceae</taxon>
        <taxon>Bacteroides</taxon>
    </lineage>
</organism>
<evidence type="ECO:0000313" key="3">
    <source>
        <dbReference type="Proteomes" id="UP000238304"/>
    </source>
</evidence>
<accession>A0ABN5IHN5</accession>